<organism evidence="1 2">
    <name type="scientific">Clostridium fungisolvens</name>
    <dbReference type="NCBI Taxonomy" id="1604897"/>
    <lineage>
        <taxon>Bacteria</taxon>
        <taxon>Bacillati</taxon>
        <taxon>Bacillota</taxon>
        <taxon>Clostridia</taxon>
        <taxon>Eubacteriales</taxon>
        <taxon>Clostridiaceae</taxon>
        <taxon>Clostridium</taxon>
    </lineage>
</organism>
<dbReference type="EMBL" id="BLZR01000001">
    <property type="protein sequence ID" value="GFP77601.1"/>
    <property type="molecule type" value="Genomic_DNA"/>
</dbReference>
<accession>A0A6V8SLI0</accession>
<gene>
    <name evidence="1" type="ORF">bsdtw1_03759</name>
</gene>
<comment type="caution">
    <text evidence="1">The sequence shown here is derived from an EMBL/GenBank/DDBJ whole genome shotgun (WGS) entry which is preliminary data.</text>
</comment>
<dbReference type="Gene3D" id="1.25.40.10">
    <property type="entry name" value="Tetratricopeptide repeat domain"/>
    <property type="match status" value="1"/>
</dbReference>
<evidence type="ECO:0000313" key="2">
    <source>
        <dbReference type="Proteomes" id="UP000580568"/>
    </source>
</evidence>
<dbReference type="AlphaFoldDB" id="A0A6V8SLI0"/>
<evidence type="ECO:0008006" key="3">
    <source>
        <dbReference type="Google" id="ProtNLM"/>
    </source>
</evidence>
<protein>
    <recommendedName>
        <fullName evidence="3">Tetratricopeptide repeat protein</fullName>
    </recommendedName>
</protein>
<dbReference type="RefSeq" id="WP_183278966.1">
    <property type="nucleotide sequence ID" value="NZ_BLZR01000001.1"/>
</dbReference>
<dbReference type="InterPro" id="IPR011990">
    <property type="entry name" value="TPR-like_helical_dom_sf"/>
</dbReference>
<name>A0A6V8SLI0_9CLOT</name>
<reference evidence="1 2" key="1">
    <citation type="submission" date="2020-07" db="EMBL/GenBank/DDBJ databases">
        <title>A new beta-1,3-glucan-decomposing anaerobic bacterium isolated from anoxic soil subjected to biological soil disinfestation.</title>
        <authorList>
            <person name="Ueki A."/>
            <person name="Tonouchi A."/>
        </authorList>
    </citation>
    <scope>NUCLEOTIDE SEQUENCE [LARGE SCALE GENOMIC DNA]</scope>
    <source>
        <strain evidence="1 2">TW1</strain>
    </source>
</reference>
<sequence>MRFKLYDSKIDEILIENDDLAYLVESEENSLSFYVNLGDELNSKGKIYYSYICFSKAYKLESNCDDNLKAKIAICLSTLALKLNKVCEAKEILAETLNNDLNICSSKKGKLLLNYILVLKIEGSLDDALENILLFESNFDINDFNSFSLITLKANILKEKGLLDNAVSIHKLLVTSSDKLENKLVASCNLLDIYMECEDLTKIKELLAKYETLVLEYINLDNKFYETEIYFTLFKSYDFINDQNKAIKFYKLTYDSAVCHNDYKTIDKCINSTYYSNILSK</sequence>
<keyword evidence="2" id="KW-1185">Reference proteome</keyword>
<proteinExistence type="predicted"/>
<dbReference type="Proteomes" id="UP000580568">
    <property type="component" value="Unassembled WGS sequence"/>
</dbReference>
<evidence type="ECO:0000313" key="1">
    <source>
        <dbReference type="EMBL" id="GFP77601.1"/>
    </source>
</evidence>